<dbReference type="PANTHER" id="PTHR46401">
    <property type="entry name" value="GLYCOSYLTRANSFERASE WBBK-RELATED"/>
    <property type="match status" value="1"/>
</dbReference>
<dbReference type="Gene3D" id="3.40.50.2000">
    <property type="entry name" value="Glycogen Phosphorylase B"/>
    <property type="match status" value="2"/>
</dbReference>
<sequence length="348" mass="39535">MKESKKIVLFYVKVKDISLVYDVSFYEQDIRVLKDLGFDVIVTNKYLDCFLKKYDFIYIWWWSYALIPLIWSKIKGVKSIVAGAFHYSTPLMPGTDFVRKSLLYKCVVKKALKISDANVFVSKYEFDDVVNNLNVNSPYLVHHGIDVNKYTPNENKYTSENINLKPQKILIISWLETNNIKRKCIYESVLAFDSLASRGANLELIIAGRKGNGFDDFYSKLSILQSFSKIKFLGHVSEEEKINLLRDCDVYLSPTLYEGFGIAIAEALACGCPVVTSNYGAVGEVVGDCAVYVDPKSVDDIAKNLSELLNNHLIRLNLSKSGRERIVSLFSYGNHRDKLATVINNIYS</sequence>
<gene>
    <name evidence="3" type="primary">wbyU</name>
</gene>
<evidence type="ECO:0000259" key="2">
    <source>
        <dbReference type="Pfam" id="PF00534"/>
    </source>
</evidence>
<evidence type="ECO:0000313" key="3">
    <source>
        <dbReference type="EMBL" id="AKA21000.1"/>
    </source>
</evidence>
<proteinExistence type="predicted"/>
<dbReference type="PANTHER" id="PTHR46401:SF2">
    <property type="entry name" value="GLYCOSYLTRANSFERASE WBBK-RELATED"/>
    <property type="match status" value="1"/>
</dbReference>
<dbReference type="InterPro" id="IPR001296">
    <property type="entry name" value="Glyco_trans_1"/>
</dbReference>
<reference evidence="3" key="1">
    <citation type="submission" date="2014-02" db="EMBL/GenBank/DDBJ databases">
        <title>O-specific polysaccharides of Yersinia pseudotuberculosis.</title>
        <authorList>
            <person name="Kenyon J.J."/>
            <person name="Reeves P.R."/>
        </authorList>
    </citation>
    <scope>NUCLEOTIDE SEQUENCE</scope>
    <source>
        <strain evidence="3">H450/86</strain>
    </source>
</reference>
<dbReference type="CDD" id="cd03809">
    <property type="entry name" value="GT4_MtfB-like"/>
    <property type="match status" value="1"/>
</dbReference>
<dbReference type="GO" id="GO:0016757">
    <property type="term" value="F:glycosyltransferase activity"/>
    <property type="evidence" value="ECO:0007669"/>
    <property type="project" value="InterPro"/>
</dbReference>
<protein>
    <submittedName>
        <fullName evidence="3">WbyU</fullName>
    </submittedName>
</protein>
<accession>A0A141AY14</accession>
<evidence type="ECO:0000256" key="1">
    <source>
        <dbReference type="ARBA" id="ARBA00022679"/>
    </source>
</evidence>
<name>A0A141AY14_YERPU</name>
<dbReference type="EMBL" id="KJ504357">
    <property type="protein sequence ID" value="AKA21000.1"/>
    <property type="molecule type" value="Genomic_DNA"/>
</dbReference>
<keyword evidence="1" id="KW-0808">Transferase</keyword>
<organism evidence="3">
    <name type="scientific">Yersinia pseudotuberculosis</name>
    <dbReference type="NCBI Taxonomy" id="633"/>
    <lineage>
        <taxon>Bacteria</taxon>
        <taxon>Pseudomonadati</taxon>
        <taxon>Pseudomonadota</taxon>
        <taxon>Gammaproteobacteria</taxon>
        <taxon>Enterobacterales</taxon>
        <taxon>Yersiniaceae</taxon>
        <taxon>Yersinia</taxon>
    </lineage>
</organism>
<dbReference type="GO" id="GO:0009103">
    <property type="term" value="P:lipopolysaccharide biosynthetic process"/>
    <property type="evidence" value="ECO:0007669"/>
    <property type="project" value="TreeGrafter"/>
</dbReference>
<dbReference type="SUPFAM" id="SSF53756">
    <property type="entry name" value="UDP-Glycosyltransferase/glycogen phosphorylase"/>
    <property type="match status" value="1"/>
</dbReference>
<dbReference type="AlphaFoldDB" id="A0A141AY14"/>
<feature type="domain" description="Glycosyl transferase family 1" evidence="2">
    <location>
        <begin position="181"/>
        <end position="325"/>
    </location>
</feature>
<dbReference type="Pfam" id="PF00534">
    <property type="entry name" value="Glycos_transf_1"/>
    <property type="match status" value="1"/>
</dbReference>